<dbReference type="EMBL" id="BAAAOR010000042">
    <property type="protein sequence ID" value="GAA1546482.1"/>
    <property type="molecule type" value="Genomic_DNA"/>
</dbReference>
<reference evidence="4 5" key="1">
    <citation type="journal article" date="2019" name="Int. J. Syst. Evol. Microbiol.">
        <title>The Global Catalogue of Microorganisms (GCM) 10K type strain sequencing project: providing services to taxonomists for standard genome sequencing and annotation.</title>
        <authorList>
            <consortium name="The Broad Institute Genomics Platform"/>
            <consortium name="The Broad Institute Genome Sequencing Center for Infectious Disease"/>
            <person name="Wu L."/>
            <person name="Ma J."/>
        </authorList>
    </citation>
    <scope>NUCLEOTIDE SEQUENCE [LARGE SCALE GENOMIC DNA]</scope>
    <source>
        <strain evidence="4 5">JCM 14942</strain>
    </source>
</reference>
<dbReference type="InterPro" id="IPR011042">
    <property type="entry name" value="6-blade_b-propeller_TolB-like"/>
</dbReference>
<feature type="chain" id="PRO_5046729329" description="WD40-like Beta Propeller Repeat" evidence="3">
    <location>
        <begin position="28"/>
        <end position="597"/>
    </location>
</feature>
<comment type="similarity">
    <text evidence="1">Belongs to the TolB family.</text>
</comment>
<accession>A0ABN2BSR4</accession>
<protein>
    <recommendedName>
        <fullName evidence="6">WD40-like Beta Propeller Repeat</fullName>
    </recommendedName>
</protein>
<dbReference type="Gene3D" id="2.120.10.30">
    <property type="entry name" value="TolB, C-terminal domain"/>
    <property type="match status" value="1"/>
</dbReference>
<dbReference type="PANTHER" id="PTHR36842">
    <property type="entry name" value="PROTEIN TOLB HOMOLOG"/>
    <property type="match status" value="1"/>
</dbReference>
<comment type="caution">
    <text evidence="4">The sequence shown here is derived from an EMBL/GenBank/DDBJ whole genome shotgun (WGS) entry which is preliminary data.</text>
</comment>
<evidence type="ECO:0008006" key="6">
    <source>
        <dbReference type="Google" id="ProtNLM"/>
    </source>
</evidence>
<name>A0ABN2BSR4_9ACTN</name>
<evidence type="ECO:0000256" key="2">
    <source>
        <dbReference type="SAM" id="MobiDB-lite"/>
    </source>
</evidence>
<gene>
    <name evidence="4" type="ORF">GCM10009788_55990</name>
</gene>
<dbReference type="SUPFAM" id="SSF82171">
    <property type="entry name" value="DPP6 N-terminal domain-like"/>
    <property type="match status" value="1"/>
</dbReference>
<keyword evidence="3" id="KW-0732">Signal</keyword>
<dbReference type="RefSeq" id="WP_141004757.1">
    <property type="nucleotide sequence ID" value="NZ_BAAAOR010000042.1"/>
</dbReference>
<sequence>MTSRIRLLAALLLVALALAPLGAPSHAEPAPAPAEPAAPAARGKAVTVTPAQPMAGERTRFSGKVAGRAGTAVLERKKGKRWVAVARGKVRKGGKYRVAAPVKKAGTYRVRAGSFTSKKAKVRLAPQAAQISVTAPLVTGIARPVVATVTPARAGRTVRLQRLDGGTWTTVATATTDGAGQALIPYAAGPAGSTSYRILGERHRKSATVASAPQVVRTAPATELLSRGTAAGDTSHDPSVSADGRWVAFTSQSRLLPSDTDDREDIYLFDRVTGALTHLLPDAGGLAINPRLSANGRFLAFQSTSASFAGEADGDHDVFVLDRVTGVVDLVSQTPDGEAANRPSQLYAMSDDGRFVAFTSTASDLVGVLQPPNTDVRHAYLHDRTTGTNRALDRIGLGWATANIYGLDVSADGSRVAFSSGDDGLDPGHVDVVAVFGWDVAADGTISNRTNLTPDIRADQPSLSGDGSVLAFTTVAALGPGDLNGARDTYLRTPAGTFVFAGPYGAAGNPGGEISADGRFVSLSTKNVLPGDTNGSTADVAVWERATGTTTLITRAGAGASGDEGLSADGSVLVFGSAAPVVPGATGDYNVYVTALR</sequence>
<evidence type="ECO:0000256" key="3">
    <source>
        <dbReference type="SAM" id="SignalP"/>
    </source>
</evidence>
<feature type="region of interest" description="Disordered" evidence="2">
    <location>
        <begin position="25"/>
        <end position="48"/>
    </location>
</feature>
<evidence type="ECO:0000313" key="4">
    <source>
        <dbReference type="EMBL" id="GAA1546482.1"/>
    </source>
</evidence>
<evidence type="ECO:0000313" key="5">
    <source>
        <dbReference type="Proteomes" id="UP001500842"/>
    </source>
</evidence>
<keyword evidence="5" id="KW-1185">Reference proteome</keyword>
<proteinExistence type="inferred from homology"/>
<dbReference type="InterPro" id="IPR011659">
    <property type="entry name" value="WD40"/>
</dbReference>
<dbReference type="Pfam" id="PF07676">
    <property type="entry name" value="PD40"/>
    <property type="match status" value="2"/>
</dbReference>
<evidence type="ECO:0000256" key="1">
    <source>
        <dbReference type="ARBA" id="ARBA00009820"/>
    </source>
</evidence>
<feature type="signal peptide" evidence="3">
    <location>
        <begin position="1"/>
        <end position="27"/>
    </location>
</feature>
<organism evidence="4 5">
    <name type="scientific">Nocardioides humi</name>
    <dbReference type="NCBI Taxonomy" id="449461"/>
    <lineage>
        <taxon>Bacteria</taxon>
        <taxon>Bacillati</taxon>
        <taxon>Actinomycetota</taxon>
        <taxon>Actinomycetes</taxon>
        <taxon>Propionibacteriales</taxon>
        <taxon>Nocardioidaceae</taxon>
        <taxon>Nocardioides</taxon>
    </lineage>
</organism>
<dbReference type="Proteomes" id="UP001500842">
    <property type="component" value="Unassembled WGS sequence"/>
</dbReference>